<dbReference type="PANTHER" id="PTHR43798:SF31">
    <property type="entry name" value="AB HYDROLASE SUPERFAMILY PROTEIN YCLE"/>
    <property type="match status" value="1"/>
</dbReference>
<dbReference type="EMBL" id="UOYO01000035">
    <property type="protein sequence ID" value="VAY87778.1"/>
    <property type="molecule type" value="Genomic_DNA"/>
</dbReference>
<organism evidence="3">
    <name type="scientific">hydrothermal vent metagenome</name>
    <dbReference type="NCBI Taxonomy" id="652676"/>
    <lineage>
        <taxon>unclassified sequences</taxon>
        <taxon>metagenomes</taxon>
        <taxon>ecological metagenomes</taxon>
    </lineage>
</organism>
<dbReference type="InterPro" id="IPR000073">
    <property type="entry name" value="AB_hydrolase_1"/>
</dbReference>
<evidence type="ECO:0000313" key="3">
    <source>
        <dbReference type="EMBL" id="VAY87778.1"/>
    </source>
</evidence>
<keyword evidence="1 3" id="KW-0378">Hydrolase</keyword>
<gene>
    <name evidence="3" type="ORF">MNB_ARC-1_86</name>
</gene>
<reference evidence="3" key="1">
    <citation type="submission" date="2018-10" db="EMBL/GenBank/DDBJ databases">
        <authorList>
            <person name="Aoki K."/>
        </authorList>
    </citation>
    <scope>NUCLEOTIDE SEQUENCE</scope>
</reference>
<sequence>MLQLFKMALKQIIYNNKSFNISYEIINQSCKNTIIFLHGWGSNKEIMKQAFCQYLPNLQHIYIDMPGFGNSSNDYILTTKNYSDIIQKFIDQTFLTNNIKTIVGHSFGGKIATLLHPKILVLLSSAGIIETKSTKTLLTIRMAKIFNRFGLGKINKLLRSKDVNKMSENMYETFKNVVDEDFSKSFQEYAGDTLIFWGKEDNATTLSSGYTIHKLINNSKFKAYNGDHYFFLKFAKDIVRYIE</sequence>
<dbReference type="AlphaFoldDB" id="A0A3B1E9D8"/>
<dbReference type="InterPro" id="IPR029058">
    <property type="entry name" value="AB_hydrolase_fold"/>
</dbReference>
<evidence type="ECO:0000256" key="1">
    <source>
        <dbReference type="ARBA" id="ARBA00022801"/>
    </source>
</evidence>
<evidence type="ECO:0000259" key="2">
    <source>
        <dbReference type="Pfam" id="PF12697"/>
    </source>
</evidence>
<feature type="domain" description="AB hydrolase-1" evidence="2">
    <location>
        <begin position="34"/>
        <end position="149"/>
    </location>
</feature>
<protein>
    <submittedName>
        <fullName evidence="3">2-hydroxy-6-oxohepta-2,4-dienoate hydrolase</fullName>
    </submittedName>
</protein>
<dbReference type="PANTHER" id="PTHR43798">
    <property type="entry name" value="MONOACYLGLYCEROL LIPASE"/>
    <property type="match status" value="1"/>
</dbReference>
<accession>A0A3B1E9D8</accession>
<name>A0A3B1E9D8_9ZZZZ</name>
<proteinExistence type="predicted"/>
<dbReference type="InterPro" id="IPR050266">
    <property type="entry name" value="AB_hydrolase_sf"/>
</dbReference>
<dbReference type="Pfam" id="PF12697">
    <property type="entry name" value="Abhydrolase_6"/>
    <property type="match status" value="1"/>
</dbReference>
<dbReference type="GO" id="GO:0016020">
    <property type="term" value="C:membrane"/>
    <property type="evidence" value="ECO:0007669"/>
    <property type="project" value="TreeGrafter"/>
</dbReference>
<dbReference type="GO" id="GO:0016787">
    <property type="term" value="F:hydrolase activity"/>
    <property type="evidence" value="ECO:0007669"/>
    <property type="project" value="UniProtKB-KW"/>
</dbReference>
<dbReference type="SUPFAM" id="SSF53474">
    <property type="entry name" value="alpha/beta-Hydrolases"/>
    <property type="match status" value="1"/>
</dbReference>
<dbReference type="Gene3D" id="3.40.50.1820">
    <property type="entry name" value="alpha/beta hydrolase"/>
    <property type="match status" value="1"/>
</dbReference>